<dbReference type="EMBL" id="KN832571">
    <property type="protein sequence ID" value="KII84333.1"/>
    <property type="molecule type" value="Genomic_DNA"/>
</dbReference>
<organism evidence="3 4">
    <name type="scientific">Plicaturopsis crispa FD-325 SS-3</name>
    <dbReference type="NCBI Taxonomy" id="944288"/>
    <lineage>
        <taxon>Eukaryota</taxon>
        <taxon>Fungi</taxon>
        <taxon>Dikarya</taxon>
        <taxon>Basidiomycota</taxon>
        <taxon>Agaricomycotina</taxon>
        <taxon>Agaricomycetes</taxon>
        <taxon>Agaricomycetidae</taxon>
        <taxon>Amylocorticiales</taxon>
        <taxon>Amylocorticiaceae</taxon>
        <taxon>Plicatura</taxon>
        <taxon>Plicaturopsis crispa</taxon>
    </lineage>
</organism>
<dbReference type="InterPro" id="IPR013780">
    <property type="entry name" value="Glyco_hydro_b"/>
</dbReference>
<dbReference type="PANTHER" id="PTHR36183">
    <property type="entry name" value="BETA-GLUCURONIDASE"/>
    <property type="match status" value="1"/>
</dbReference>
<dbReference type="OrthoDB" id="2796951at2759"/>
<evidence type="ECO:0000256" key="1">
    <source>
        <dbReference type="SAM" id="SignalP"/>
    </source>
</evidence>
<dbReference type="InterPro" id="IPR017853">
    <property type="entry name" value="GH"/>
</dbReference>
<dbReference type="Gene3D" id="2.60.40.1180">
    <property type="entry name" value="Golgi alpha-mannosidase II"/>
    <property type="match status" value="1"/>
</dbReference>
<keyword evidence="3" id="KW-0378">Hydrolase</keyword>
<dbReference type="InterPro" id="IPR031728">
    <property type="entry name" value="GlcAase_C"/>
</dbReference>
<feature type="signal peptide" evidence="1">
    <location>
        <begin position="1"/>
        <end position="26"/>
    </location>
</feature>
<feature type="chain" id="PRO_5002203367" evidence="1">
    <location>
        <begin position="27"/>
        <end position="564"/>
    </location>
</feature>
<accession>A0A0C9T841</accession>
<gene>
    <name evidence="3" type="ORF">PLICRDRAFT_57741</name>
</gene>
<dbReference type="AlphaFoldDB" id="A0A0C9T841"/>
<reference evidence="3 4" key="1">
    <citation type="submission" date="2014-06" db="EMBL/GenBank/DDBJ databases">
        <title>Evolutionary Origins and Diversification of the Mycorrhizal Mutualists.</title>
        <authorList>
            <consortium name="DOE Joint Genome Institute"/>
            <consortium name="Mycorrhizal Genomics Consortium"/>
            <person name="Kohler A."/>
            <person name="Kuo A."/>
            <person name="Nagy L.G."/>
            <person name="Floudas D."/>
            <person name="Copeland A."/>
            <person name="Barry K.W."/>
            <person name="Cichocki N."/>
            <person name="Veneault-Fourrey C."/>
            <person name="LaButti K."/>
            <person name="Lindquist E.A."/>
            <person name="Lipzen A."/>
            <person name="Lundell T."/>
            <person name="Morin E."/>
            <person name="Murat C."/>
            <person name="Riley R."/>
            <person name="Ohm R."/>
            <person name="Sun H."/>
            <person name="Tunlid A."/>
            <person name="Henrissat B."/>
            <person name="Grigoriev I.V."/>
            <person name="Hibbett D.S."/>
            <person name="Martin F."/>
        </authorList>
    </citation>
    <scope>NUCLEOTIDE SEQUENCE [LARGE SCALE GENOMIC DNA]</scope>
    <source>
        <strain evidence="3 4">FD-325 SS-3</strain>
    </source>
</reference>
<dbReference type="Pfam" id="PF16862">
    <property type="entry name" value="Glyco_hydro_79C"/>
    <property type="match status" value="1"/>
</dbReference>
<dbReference type="PANTHER" id="PTHR36183:SF2">
    <property type="entry name" value="BETA-GLUCURONIDASE C-TERMINAL DOMAIN-CONTAINING PROTEIN"/>
    <property type="match status" value="1"/>
</dbReference>
<dbReference type="GO" id="GO:0016787">
    <property type="term" value="F:hydrolase activity"/>
    <property type="evidence" value="ECO:0007669"/>
    <property type="project" value="UniProtKB-KW"/>
</dbReference>
<dbReference type="SUPFAM" id="SSF51445">
    <property type="entry name" value="(Trans)glycosidases"/>
    <property type="match status" value="1"/>
</dbReference>
<proteinExistence type="predicted"/>
<evidence type="ECO:0000313" key="4">
    <source>
        <dbReference type="Proteomes" id="UP000053263"/>
    </source>
</evidence>
<sequence>MHGLPLPAVLLCGSLLLSTLPSPAFGQKAPVNVSFSVTPTQSQLQNVILDNFLGISWELSSFDTLWGKTTDSMPNAMQNYLANLRARMSHPLRIRVGGNGMDASTYVPAAKYMIELTDPDAYFNDIPVNFGPIFFDVLNAMYDRVGSMQFIIGLSMLDPAEDGNVIELAAAAREKLGDRLDAMLLGNEPDLYAGHGTREGYTIQDYIPEIGKVIDDLRDAPEGDLINTTLIGGPSVCCDWDLDDIIDAGLDEYPYKYYSIQHYPQNTCSGLTAQNTNVSYYIQHSNVGSYVNWNYAGITMAKQAGVPVLLTEYNSVSCGGSNISDTFATAMWAIDAGLKSAASNFSAIYLHTREWNISYNLFDPPTADTSTSSGWRTGSPYYSALFLSEAFSKNGSVVADLNIDNSEYQASTMAGYGIYDSNGTAYTRSKLVLFNFDDGTPQTFMIPSNVTFAVATRMLTAPNVLESTNISWAGQTVGAIGQLEGVQTTPVTRCRNGCNVTVPGPGVALVLFNPLHGLDSFYEGNSTIADYPSGGARAISRSTLGSVIACISLGVAFQWLLFNS</sequence>
<keyword evidence="1" id="KW-0732">Signal</keyword>
<dbReference type="Proteomes" id="UP000053263">
    <property type="component" value="Unassembled WGS sequence"/>
</dbReference>
<evidence type="ECO:0000259" key="2">
    <source>
        <dbReference type="Pfam" id="PF16862"/>
    </source>
</evidence>
<feature type="domain" description="Beta-glucuronidase C-terminal" evidence="2">
    <location>
        <begin position="415"/>
        <end position="509"/>
    </location>
</feature>
<protein>
    <submittedName>
        <fullName evidence="3">Glycoside hydrolase family 79 protein</fullName>
    </submittedName>
</protein>
<keyword evidence="4" id="KW-1185">Reference proteome</keyword>
<dbReference type="HOGENOM" id="CLU_023945_1_0_1"/>
<evidence type="ECO:0000313" key="3">
    <source>
        <dbReference type="EMBL" id="KII84333.1"/>
    </source>
</evidence>
<dbReference type="InterPro" id="IPR052974">
    <property type="entry name" value="GH79_Enzymes"/>
</dbReference>
<name>A0A0C9T841_PLICR</name>
<dbReference type="Gene3D" id="3.20.20.80">
    <property type="entry name" value="Glycosidases"/>
    <property type="match status" value="1"/>
</dbReference>